<dbReference type="PANTHER" id="PTHR14226:SF29">
    <property type="entry name" value="NEUROPATHY TARGET ESTERASE SWS"/>
    <property type="match status" value="1"/>
</dbReference>
<keyword evidence="5" id="KW-0472">Membrane</keyword>
<feature type="active site" description="Proton acceptor" evidence="6">
    <location>
        <position position="234"/>
    </location>
</feature>
<dbReference type="Pfam" id="PF01734">
    <property type="entry name" value="Patatin"/>
    <property type="match status" value="1"/>
</dbReference>
<reference evidence="10" key="1">
    <citation type="journal article" date="2020" name="mSystems">
        <title>Genome- and Community-Level Interaction Insights into Carbon Utilization and Element Cycling Functions of Hydrothermarchaeota in Hydrothermal Sediment.</title>
        <authorList>
            <person name="Zhou Z."/>
            <person name="Liu Y."/>
            <person name="Xu W."/>
            <person name="Pan J."/>
            <person name="Luo Z.H."/>
            <person name="Li M."/>
        </authorList>
    </citation>
    <scope>NUCLEOTIDE SEQUENCE [LARGE SCALE GENOMIC DNA]</scope>
    <source>
        <strain evidence="10">HyVt-577</strain>
    </source>
</reference>
<comment type="caution">
    <text evidence="10">The sequence shown here is derived from an EMBL/GenBank/DDBJ whole genome shotgun (WGS) entry which is preliminary data.</text>
</comment>
<evidence type="ECO:0000256" key="1">
    <source>
        <dbReference type="ARBA" id="ARBA00004370"/>
    </source>
</evidence>
<keyword evidence="4 6" id="KW-0443">Lipid metabolism</keyword>
<evidence type="ECO:0000259" key="9">
    <source>
        <dbReference type="PROSITE" id="PS51779"/>
    </source>
</evidence>
<dbReference type="GO" id="GO:0016787">
    <property type="term" value="F:hydrolase activity"/>
    <property type="evidence" value="ECO:0007669"/>
    <property type="project" value="UniProtKB-UniRule"/>
</dbReference>
<accession>A0A7V4U3E7</accession>
<dbReference type="InterPro" id="IPR034746">
    <property type="entry name" value="POTRA"/>
</dbReference>
<dbReference type="Proteomes" id="UP000885779">
    <property type="component" value="Unassembled WGS sequence"/>
</dbReference>
<dbReference type="PROSITE" id="PS51779">
    <property type="entry name" value="POTRA"/>
    <property type="match status" value="1"/>
</dbReference>
<feature type="chain" id="PRO_5031170369" description="PNPLA domain-containing protein" evidence="7">
    <location>
        <begin position="23"/>
        <end position="891"/>
    </location>
</feature>
<feature type="active site" description="Nucleophile" evidence="6">
    <location>
        <position position="88"/>
    </location>
</feature>
<feature type="short sequence motif" description="GXGXXG" evidence="6">
    <location>
        <begin position="59"/>
        <end position="64"/>
    </location>
</feature>
<organism evidence="10">
    <name type="scientific">Caldithrix abyssi</name>
    <dbReference type="NCBI Taxonomy" id="187145"/>
    <lineage>
        <taxon>Bacteria</taxon>
        <taxon>Pseudomonadati</taxon>
        <taxon>Calditrichota</taxon>
        <taxon>Calditrichia</taxon>
        <taxon>Calditrichales</taxon>
        <taxon>Calditrichaceae</taxon>
        <taxon>Caldithrix</taxon>
    </lineage>
</organism>
<keyword evidence="2 6" id="KW-0378">Hydrolase</keyword>
<feature type="signal peptide" evidence="7">
    <location>
        <begin position="1"/>
        <end position="22"/>
    </location>
</feature>
<evidence type="ECO:0000256" key="2">
    <source>
        <dbReference type="ARBA" id="ARBA00022801"/>
    </source>
</evidence>
<feature type="short sequence motif" description="DGA/G" evidence="6">
    <location>
        <begin position="234"/>
        <end position="236"/>
    </location>
</feature>
<evidence type="ECO:0000256" key="3">
    <source>
        <dbReference type="ARBA" id="ARBA00022963"/>
    </source>
</evidence>
<protein>
    <recommendedName>
        <fullName evidence="11">PNPLA domain-containing protein</fullName>
    </recommendedName>
</protein>
<dbReference type="Gene3D" id="3.10.20.310">
    <property type="entry name" value="membrane protein fhac"/>
    <property type="match status" value="3"/>
</dbReference>
<dbReference type="InterPro" id="IPR000184">
    <property type="entry name" value="Bac_surfAg_D15"/>
</dbReference>
<keyword evidence="7" id="KW-0732">Signal</keyword>
<sequence length="891" mass="101304">MKRCILYQVLVFLLLASHIVHSGEAFTLSSEVTIHGDSVIIQQSSLTTDHPRIALVLSGGGARGFSHIGVLQAFEDYKVPIDFIVGTSVGSMIGGLYAAGYAPKRIEQIIKSIKWDDIYRDKTQRTSLFLGQKGEHDRYLLSLRFNGLNPHIPQAYSPGQRLVTILSDLFLKANYQAQDDYDKLRIPFRAIATDLVSGKIVVLNKGNLAESINGSLALPLLFSPVARDSMLLVDGGLLSNLPVRAAKKMGAEFVVAVDATAKLRTAGEINAPWEIVDQATTIMSRLSKEIESGEADVLIKPDLNHIKNNDFSKIDWLIEQGYRATEKKLDRILRQVTLSEKDSVLCDTVRKVQIIGAPEKLPQKVLNQLQVKQGRLFQRNRLNNDLHVLMNSGIFRKVTVQVDTTENPSSSCDVRFYCQPFDTIRSILFEGNTLYDDRKLYDLLFLNPGKRMNSRQLKKDMDRLVQNYRYDGYSLMKIKKVDWDEHNGRLTFSLDEGRIDEIRVEGNKKTKDYVILRDFNAQRGRVFNSNLINEAVQHVYSTQLFERVTVDVHQQNGKNALIIRVIEKSSLVARVGGKVDNDRKSQIYLELSEENIFGTGVKTRFVGRIGTKDGYYGIHIRDDRIFTTYFTFAVRGYYSWEVNPLFIRNVERPLNYREERKGLILKAGRQMGSLGQLFAEIRSEHILAQEQTPEKATIQNTEIRTIALRSIADRRNRIDFPTTGIYNYWAWESGSETLLQSQESYTRLMVNLEGYFTYADVHTWHVRLFAGIADKTTPFSENFRLGGQDNFYGLYQNELYGRQLFQASLEYRFRLPVNIQKNILFKGFYLSARYDFAGIWPEPKLVFNKEDFFSGIGAAFSIDTVLGPFSVAAGRTTGGQSAGYISLGFNF</sequence>
<comment type="subcellular location">
    <subcellularLocation>
        <location evidence="1">Membrane</location>
    </subcellularLocation>
</comment>
<dbReference type="InterPro" id="IPR002641">
    <property type="entry name" value="PNPLA_dom"/>
</dbReference>
<dbReference type="CDD" id="cd07205">
    <property type="entry name" value="Pat_PNPLA6_PNPLA7_NTE1_like"/>
    <property type="match status" value="1"/>
</dbReference>
<dbReference type="PROSITE" id="PS51635">
    <property type="entry name" value="PNPLA"/>
    <property type="match status" value="1"/>
</dbReference>
<dbReference type="InterPro" id="IPR016035">
    <property type="entry name" value="Acyl_Trfase/lysoPLipase"/>
</dbReference>
<dbReference type="SUPFAM" id="SSF52151">
    <property type="entry name" value="FabD/lysophospholipase-like"/>
    <property type="match status" value="1"/>
</dbReference>
<evidence type="ECO:0000256" key="6">
    <source>
        <dbReference type="PROSITE-ProRule" id="PRU01161"/>
    </source>
</evidence>
<keyword evidence="3 6" id="KW-0442">Lipid degradation</keyword>
<feature type="short sequence motif" description="GXSXG" evidence="6">
    <location>
        <begin position="86"/>
        <end position="90"/>
    </location>
</feature>
<dbReference type="GO" id="GO:0019867">
    <property type="term" value="C:outer membrane"/>
    <property type="evidence" value="ECO:0007669"/>
    <property type="project" value="InterPro"/>
</dbReference>
<evidence type="ECO:0008006" key="11">
    <source>
        <dbReference type="Google" id="ProtNLM"/>
    </source>
</evidence>
<evidence type="ECO:0000256" key="7">
    <source>
        <dbReference type="SAM" id="SignalP"/>
    </source>
</evidence>
<dbReference type="InterPro" id="IPR010827">
    <property type="entry name" value="BamA/TamA_POTRA"/>
</dbReference>
<proteinExistence type="predicted"/>
<name>A0A7V4U3E7_CALAY</name>
<evidence type="ECO:0000256" key="4">
    <source>
        <dbReference type="ARBA" id="ARBA00023098"/>
    </source>
</evidence>
<dbReference type="PANTHER" id="PTHR14226">
    <property type="entry name" value="NEUROPATHY TARGET ESTERASE/SWISS CHEESE D.MELANOGASTER"/>
    <property type="match status" value="1"/>
</dbReference>
<dbReference type="Pfam" id="PF07244">
    <property type="entry name" value="POTRA"/>
    <property type="match status" value="3"/>
</dbReference>
<gene>
    <name evidence="10" type="ORF">ENK44_13085</name>
</gene>
<dbReference type="AlphaFoldDB" id="A0A7V4U3E7"/>
<dbReference type="Pfam" id="PF01103">
    <property type="entry name" value="Omp85"/>
    <property type="match status" value="1"/>
</dbReference>
<dbReference type="EMBL" id="DRQG01000118">
    <property type="protein sequence ID" value="HGY56637.1"/>
    <property type="molecule type" value="Genomic_DNA"/>
</dbReference>
<dbReference type="Gene3D" id="3.40.1090.10">
    <property type="entry name" value="Cytosolic phospholipase A2 catalytic domain"/>
    <property type="match status" value="2"/>
</dbReference>
<evidence type="ECO:0000259" key="8">
    <source>
        <dbReference type="PROSITE" id="PS51635"/>
    </source>
</evidence>
<dbReference type="InterPro" id="IPR050301">
    <property type="entry name" value="NTE"/>
</dbReference>
<feature type="domain" description="PNPLA" evidence="8">
    <location>
        <begin position="55"/>
        <end position="247"/>
    </location>
</feature>
<feature type="domain" description="POTRA" evidence="9">
    <location>
        <begin position="497"/>
        <end position="568"/>
    </location>
</feature>
<dbReference type="Gene3D" id="2.40.160.50">
    <property type="entry name" value="membrane protein fhac: a member of the omp85/tpsb transporter family"/>
    <property type="match status" value="1"/>
</dbReference>
<evidence type="ECO:0000313" key="10">
    <source>
        <dbReference type="EMBL" id="HGY56637.1"/>
    </source>
</evidence>
<dbReference type="GO" id="GO:0016042">
    <property type="term" value="P:lipid catabolic process"/>
    <property type="evidence" value="ECO:0007669"/>
    <property type="project" value="UniProtKB-UniRule"/>
</dbReference>
<evidence type="ECO:0000256" key="5">
    <source>
        <dbReference type="ARBA" id="ARBA00023136"/>
    </source>
</evidence>